<comment type="caution">
    <text evidence="6">The sequence shown here is derived from an EMBL/GenBank/DDBJ whole genome shotgun (WGS) entry which is preliminary data.</text>
</comment>
<reference evidence="6 7" key="1">
    <citation type="submission" date="2024-06" db="EMBL/GenBank/DDBJ databases">
        <authorList>
            <person name="Kraege A."/>
            <person name="Thomma B."/>
        </authorList>
    </citation>
    <scope>NUCLEOTIDE SEQUENCE [LARGE SCALE GENOMIC DNA]</scope>
</reference>
<dbReference type="SUPFAM" id="SSF46689">
    <property type="entry name" value="Homeodomain-like"/>
    <property type="match status" value="1"/>
</dbReference>
<proteinExistence type="predicted"/>
<evidence type="ECO:0000256" key="2">
    <source>
        <dbReference type="ARBA" id="ARBA00023163"/>
    </source>
</evidence>
<dbReference type="InterPro" id="IPR006447">
    <property type="entry name" value="Myb_dom_plants"/>
</dbReference>
<dbReference type="NCBIfam" id="TIGR01557">
    <property type="entry name" value="myb_SHAQKYF"/>
    <property type="match status" value="1"/>
</dbReference>
<evidence type="ECO:0000256" key="1">
    <source>
        <dbReference type="ARBA" id="ARBA00023015"/>
    </source>
</evidence>
<dbReference type="InterPro" id="IPR001005">
    <property type="entry name" value="SANT/Myb"/>
</dbReference>
<dbReference type="InterPro" id="IPR009057">
    <property type="entry name" value="Homeodomain-like_sf"/>
</dbReference>
<evidence type="ECO:0000313" key="6">
    <source>
        <dbReference type="EMBL" id="CAL5226091.1"/>
    </source>
</evidence>
<keyword evidence="1" id="KW-0805">Transcription regulation</keyword>
<feature type="domain" description="HTH myb-type" evidence="5">
    <location>
        <begin position="199"/>
        <end position="257"/>
    </location>
</feature>
<dbReference type="PANTHER" id="PTHR31442">
    <property type="entry name" value="HOMEODOMAIN-LIKE SUPERFAMILY PROTEIN-RELATED"/>
    <property type="match status" value="1"/>
</dbReference>
<accession>A0ABP1G5N9</accession>
<dbReference type="EMBL" id="CAXHTA020000015">
    <property type="protein sequence ID" value="CAL5226091.1"/>
    <property type="molecule type" value="Genomic_DNA"/>
</dbReference>
<protein>
    <submittedName>
        <fullName evidence="6">G8907 protein</fullName>
    </submittedName>
</protein>
<dbReference type="Proteomes" id="UP001497392">
    <property type="component" value="Unassembled WGS sequence"/>
</dbReference>
<sequence>MPAEDEDFRMPERRSTSLKDVLFLLEVLMLDPKEQKSQHGTSGNFPCEASGNITSGLSLECDVPSLYQEEAADSRSKDWWKELIQDPLETADVREGTCTSNCKGLEALLVPTSLLGKDVWVIDPALAEAISGGLSRSKSSNLVVRQSGSTGYRVETVCVEKLQNIWHPLKWGDNDEVLPYKQSLKQKAGEAGDNPDSPSPKKQRHVWTEEAHLKFIDIVKRLGDRAIPTRILDLMQADGLTREHVASHLQKYRMHKKEHNQEEAHNDELAQAGNGIRGDGLDGMLRDLGNVILKAMLEGSGTAKQAHTISGADGLTCAKQLDAWRGLANSDISSNSVLSVLPPDCQSLETPSYENRMHLPGPGIQAGSTAILDGNHGVGERTDRTGDQSFDDIFDVLTLP</sequence>
<dbReference type="InterPro" id="IPR017930">
    <property type="entry name" value="Myb_dom"/>
</dbReference>
<dbReference type="InterPro" id="IPR044841">
    <property type="entry name" value="LUX/BOA-like"/>
</dbReference>
<evidence type="ECO:0000256" key="3">
    <source>
        <dbReference type="ARBA" id="ARBA00023242"/>
    </source>
</evidence>
<keyword evidence="3" id="KW-0539">Nucleus</keyword>
<dbReference type="Pfam" id="PF00249">
    <property type="entry name" value="Myb_DNA-binding"/>
    <property type="match status" value="1"/>
</dbReference>
<dbReference type="PANTHER" id="PTHR31442:SF40">
    <property type="entry name" value="HOMEODOMAIN-LIKE SUPERFAMILY PROTEIN"/>
    <property type="match status" value="1"/>
</dbReference>
<name>A0ABP1G5N9_9CHLO</name>
<evidence type="ECO:0000256" key="4">
    <source>
        <dbReference type="SAM" id="MobiDB-lite"/>
    </source>
</evidence>
<evidence type="ECO:0000259" key="5">
    <source>
        <dbReference type="PROSITE" id="PS51294"/>
    </source>
</evidence>
<organism evidence="6 7">
    <name type="scientific">Coccomyxa viridis</name>
    <dbReference type="NCBI Taxonomy" id="1274662"/>
    <lineage>
        <taxon>Eukaryota</taxon>
        <taxon>Viridiplantae</taxon>
        <taxon>Chlorophyta</taxon>
        <taxon>core chlorophytes</taxon>
        <taxon>Trebouxiophyceae</taxon>
        <taxon>Trebouxiophyceae incertae sedis</taxon>
        <taxon>Coccomyxaceae</taxon>
        <taxon>Coccomyxa</taxon>
    </lineage>
</organism>
<dbReference type="Gene3D" id="1.10.10.60">
    <property type="entry name" value="Homeodomain-like"/>
    <property type="match status" value="1"/>
</dbReference>
<evidence type="ECO:0000313" key="7">
    <source>
        <dbReference type="Proteomes" id="UP001497392"/>
    </source>
</evidence>
<feature type="region of interest" description="Disordered" evidence="4">
    <location>
        <begin position="185"/>
        <end position="206"/>
    </location>
</feature>
<gene>
    <name evidence="6" type="primary">g8907</name>
    <name evidence="6" type="ORF">VP750_LOCUS7997</name>
</gene>
<keyword evidence="2" id="KW-0804">Transcription</keyword>
<keyword evidence="7" id="KW-1185">Reference proteome</keyword>
<dbReference type="PROSITE" id="PS51294">
    <property type="entry name" value="HTH_MYB"/>
    <property type="match status" value="1"/>
</dbReference>